<keyword evidence="1" id="KW-0472">Membrane</keyword>
<sequence length="172" mass="18852">MKLKASFFPWLVLVFLLTNLVHESAHWLMGAAFGFEMRFGLNAVSYLSATEPWQRALADGAGPVVTIIQGIVAYLLVMRGGSARVFAFLYVAFFMRLVAGLVSVMHPNDEARVSLFLGMGKWTLPVLVAAGLAVLVVKGSRRLQLTWKDQLACYAVASLAVTAIVGLDRFMR</sequence>
<feature type="transmembrane region" description="Helical" evidence="1">
    <location>
        <begin position="85"/>
        <end position="102"/>
    </location>
</feature>
<name>A0A1I1GC90_9BURK</name>
<dbReference type="OrthoDB" id="1160343at2"/>
<evidence type="ECO:0000256" key="1">
    <source>
        <dbReference type="SAM" id="Phobius"/>
    </source>
</evidence>
<dbReference type="AlphaFoldDB" id="A0A1I1GC90"/>
<keyword evidence="1" id="KW-0812">Transmembrane</keyword>
<organism evidence="2 3">
    <name type="scientific">Massilia yuzhufengensis</name>
    <dbReference type="NCBI Taxonomy" id="1164594"/>
    <lineage>
        <taxon>Bacteria</taxon>
        <taxon>Pseudomonadati</taxon>
        <taxon>Pseudomonadota</taxon>
        <taxon>Betaproteobacteria</taxon>
        <taxon>Burkholderiales</taxon>
        <taxon>Oxalobacteraceae</taxon>
        <taxon>Telluria group</taxon>
        <taxon>Massilia</taxon>
    </lineage>
</organism>
<dbReference type="RefSeq" id="WP_091871750.1">
    <property type="nucleotide sequence ID" value="NZ_FOLD01000003.1"/>
</dbReference>
<feature type="transmembrane region" description="Helical" evidence="1">
    <location>
        <begin position="122"/>
        <end position="139"/>
    </location>
</feature>
<evidence type="ECO:0000313" key="3">
    <source>
        <dbReference type="Proteomes" id="UP000198639"/>
    </source>
</evidence>
<evidence type="ECO:0000313" key="2">
    <source>
        <dbReference type="EMBL" id="SFC07488.1"/>
    </source>
</evidence>
<keyword evidence="1" id="KW-1133">Transmembrane helix</keyword>
<accession>A0A1I1GC90</accession>
<protein>
    <recommendedName>
        <fullName evidence="4">Peptidase M50B-like</fullName>
    </recommendedName>
</protein>
<proteinExistence type="predicted"/>
<gene>
    <name evidence="2" type="ORF">SAMN05216204_103216</name>
</gene>
<reference evidence="3" key="1">
    <citation type="submission" date="2016-10" db="EMBL/GenBank/DDBJ databases">
        <authorList>
            <person name="Varghese N."/>
            <person name="Submissions S."/>
        </authorList>
    </citation>
    <scope>NUCLEOTIDE SEQUENCE [LARGE SCALE GENOMIC DNA]</scope>
    <source>
        <strain evidence="3">CGMCC 1.12041</strain>
    </source>
</reference>
<evidence type="ECO:0008006" key="4">
    <source>
        <dbReference type="Google" id="ProtNLM"/>
    </source>
</evidence>
<feature type="transmembrane region" description="Helical" evidence="1">
    <location>
        <begin position="58"/>
        <end position="78"/>
    </location>
</feature>
<keyword evidence="3" id="KW-1185">Reference proteome</keyword>
<dbReference type="Proteomes" id="UP000198639">
    <property type="component" value="Unassembled WGS sequence"/>
</dbReference>
<feature type="transmembrane region" description="Helical" evidence="1">
    <location>
        <begin position="151"/>
        <end position="171"/>
    </location>
</feature>
<dbReference type="EMBL" id="FOLD01000003">
    <property type="protein sequence ID" value="SFC07488.1"/>
    <property type="molecule type" value="Genomic_DNA"/>
</dbReference>